<dbReference type="OrthoDB" id="3134735at2759"/>
<accession>G4TIX4</accession>
<dbReference type="HOGENOM" id="CLU_918652_0_0_1"/>
<evidence type="ECO:0000313" key="1">
    <source>
        <dbReference type="EMBL" id="CCA71263.1"/>
    </source>
</evidence>
<organism evidence="1 2">
    <name type="scientific">Serendipita indica (strain DSM 11827)</name>
    <name type="common">Root endophyte fungus</name>
    <name type="synonym">Piriformospora indica</name>
    <dbReference type="NCBI Taxonomy" id="1109443"/>
    <lineage>
        <taxon>Eukaryota</taxon>
        <taxon>Fungi</taxon>
        <taxon>Dikarya</taxon>
        <taxon>Basidiomycota</taxon>
        <taxon>Agaricomycotina</taxon>
        <taxon>Agaricomycetes</taxon>
        <taxon>Sebacinales</taxon>
        <taxon>Serendipitaceae</taxon>
        <taxon>Serendipita</taxon>
    </lineage>
</organism>
<dbReference type="AlphaFoldDB" id="G4TIX4"/>
<evidence type="ECO:0000313" key="2">
    <source>
        <dbReference type="Proteomes" id="UP000007148"/>
    </source>
</evidence>
<dbReference type="Proteomes" id="UP000007148">
    <property type="component" value="Unassembled WGS sequence"/>
</dbReference>
<dbReference type="InParanoid" id="G4TIX4"/>
<comment type="caution">
    <text evidence="1">The sequence shown here is derived from an EMBL/GenBank/DDBJ whole genome shotgun (WGS) entry which is preliminary data.</text>
</comment>
<name>G4TIX4_SERID</name>
<gene>
    <name evidence="1" type="ORF">PIIN_05202</name>
</gene>
<dbReference type="EMBL" id="CAFZ01000112">
    <property type="protein sequence ID" value="CCA71263.1"/>
    <property type="molecule type" value="Genomic_DNA"/>
</dbReference>
<reference evidence="1 2" key="1">
    <citation type="journal article" date="2011" name="PLoS Pathog.">
        <title>Endophytic Life Strategies Decoded by Genome and Transcriptome Analyses of the Mutualistic Root Symbiont Piriformospora indica.</title>
        <authorList>
            <person name="Zuccaro A."/>
            <person name="Lahrmann U."/>
            <person name="Guldener U."/>
            <person name="Langen G."/>
            <person name="Pfiffi S."/>
            <person name="Biedenkopf D."/>
            <person name="Wong P."/>
            <person name="Samans B."/>
            <person name="Grimm C."/>
            <person name="Basiewicz M."/>
            <person name="Murat C."/>
            <person name="Martin F."/>
            <person name="Kogel K.H."/>
        </authorList>
    </citation>
    <scope>NUCLEOTIDE SEQUENCE [LARGE SCALE GENOMIC DNA]</scope>
    <source>
        <strain evidence="1 2">DSM 11827</strain>
    </source>
</reference>
<keyword evidence="2" id="KW-1185">Reference proteome</keyword>
<protein>
    <submittedName>
        <fullName evidence="1">Uncharacterized protein</fullName>
    </submittedName>
</protein>
<sequence>MFRGVRWVDPMLELGCNHWPMNESSTRQSSGSTDSLAVLRSLCADLEDLKGLGDHLAYIDEVVFESLRNDQHADGLRGSLKAFDRFGHIFLSQLDEALSCATSFYTSLSRTSSIQTFTRMETNAQSRYVLELFNSRNQRLLAKKTVTALELAQRLVQTQVFPLLPALRKRIETYSNEFKGRCNATRERERSWLPIAIQDLIWDKPQSVQSRKLADVELLFSDFETSYRLLHLFPILCERLSAHFVHISGLNSDQLEGVDTSIEGDLLQLYINREEARMLLQRMYQMMAPMERAFRRGSLDDLG</sequence>
<proteinExistence type="predicted"/>